<dbReference type="EMBL" id="LR824012">
    <property type="protein sequence ID" value="CAD0198649.1"/>
    <property type="molecule type" value="Genomic_DNA"/>
</dbReference>
<name>A0A9N8L103_CHRIL</name>
<evidence type="ECO:0000256" key="1">
    <source>
        <dbReference type="SAM" id="SignalP"/>
    </source>
</evidence>
<feature type="chain" id="PRO_5040389264" evidence="1">
    <location>
        <begin position="20"/>
        <end position="100"/>
    </location>
</feature>
<keyword evidence="1" id="KW-0732">Signal</keyword>
<organism evidence="2 3">
    <name type="scientific">Chrysodeixis includens</name>
    <name type="common">Soybean looper</name>
    <name type="synonym">Pseudoplusia includens</name>
    <dbReference type="NCBI Taxonomy" id="689277"/>
    <lineage>
        <taxon>Eukaryota</taxon>
        <taxon>Metazoa</taxon>
        <taxon>Ecdysozoa</taxon>
        <taxon>Arthropoda</taxon>
        <taxon>Hexapoda</taxon>
        <taxon>Insecta</taxon>
        <taxon>Pterygota</taxon>
        <taxon>Neoptera</taxon>
        <taxon>Endopterygota</taxon>
        <taxon>Lepidoptera</taxon>
        <taxon>Glossata</taxon>
        <taxon>Ditrysia</taxon>
        <taxon>Noctuoidea</taxon>
        <taxon>Noctuidae</taxon>
        <taxon>Plusiinae</taxon>
        <taxon>Chrysodeixis</taxon>
    </lineage>
</organism>
<keyword evidence="3" id="KW-1185">Reference proteome</keyword>
<gene>
    <name evidence="2" type="ORF">CINC_LOCUS12921</name>
</gene>
<dbReference type="AlphaFoldDB" id="A0A9N8L103"/>
<dbReference type="Proteomes" id="UP001154114">
    <property type="component" value="Chromosome 9"/>
</dbReference>
<evidence type="ECO:0000313" key="2">
    <source>
        <dbReference type="EMBL" id="CAD0198649.1"/>
    </source>
</evidence>
<dbReference type="OrthoDB" id="7445506at2759"/>
<accession>A0A9N8L103</accession>
<reference evidence="2" key="1">
    <citation type="submission" date="2021-12" db="EMBL/GenBank/DDBJ databases">
        <authorList>
            <person name="King R."/>
        </authorList>
    </citation>
    <scope>NUCLEOTIDE SEQUENCE</scope>
</reference>
<sequence length="100" mass="10741">MNLKLCILISFVIAVASHGALVWEWGSNNDPLAITITNYHGSFGFYEKEKVVKIVLAGVTVTLAAVAEIGRTAIILQEPKEIIVNLSTGTTVSPSNVRES</sequence>
<evidence type="ECO:0000313" key="3">
    <source>
        <dbReference type="Proteomes" id="UP001154114"/>
    </source>
</evidence>
<protein>
    <submittedName>
        <fullName evidence="2">Uncharacterized protein</fullName>
    </submittedName>
</protein>
<proteinExistence type="predicted"/>
<feature type="signal peptide" evidence="1">
    <location>
        <begin position="1"/>
        <end position="19"/>
    </location>
</feature>